<name>A0A3M7R073_BRAPC</name>
<evidence type="ECO:0000313" key="2">
    <source>
        <dbReference type="Proteomes" id="UP000276133"/>
    </source>
</evidence>
<proteinExistence type="predicted"/>
<dbReference type="AlphaFoldDB" id="A0A3M7R073"/>
<accession>A0A3M7R073</accession>
<sequence>MKTTRLYEKIHQLLEKFNSIQGLFTFPITGTKLTKFISEFYDSKIKLKGKNNTFVLLYSSY</sequence>
<comment type="caution">
    <text evidence="1">The sequence shown here is derived from an EMBL/GenBank/DDBJ whole genome shotgun (WGS) entry which is preliminary data.</text>
</comment>
<organism evidence="1 2">
    <name type="scientific">Brachionus plicatilis</name>
    <name type="common">Marine rotifer</name>
    <name type="synonym">Brachionus muelleri</name>
    <dbReference type="NCBI Taxonomy" id="10195"/>
    <lineage>
        <taxon>Eukaryota</taxon>
        <taxon>Metazoa</taxon>
        <taxon>Spiralia</taxon>
        <taxon>Gnathifera</taxon>
        <taxon>Rotifera</taxon>
        <taxon>Eurotatoria</taxon>
        <taxon>Monogononta</taxon>
        <taxon>Pseudotrocha</taxon>
        <taxon>Ploima</taxon>
        <taxon>Brachionidae</taxon>
        <taxon>Brachionus</taxon>
    </lineage>
</organism>
<gene>
    <name evidence="1" type="ORF">BpHYR1_043124</name>
</gene>
<evidence type="ECO:0000313" key="1">
    <source>
        <dbReference type="EMBL" id="RNA16645.1"/>
    </source>
</evidence>
<reference evidence="1 2" key="1">
    <citation type="journal article" date="2018" name="Sci. Rep.">
        <title>Genomic signatures of local adaptation to the degree of environmental predictability in rotifers.</title>
        <authorList>
            <person name="Franch-Gras L."/>
            <person name="Hahn C."/>
            <person name="Garcia-Roger E.M."/>
            <person name="Carmona M.J."/>
            <person name="Serra M."/>
            <person name="Gomez A."/>
        </authorList>
    </citation>
    <scope>NUCLEOTIDE SEQUENCE [LARGE SCALE GENOMIC DNA]</scope>
    <source>
        <strain evidence="1">HYR1</strain>
    </source>
</reference>
<protein>
    <submittedName>
        <fullName evidence="1">Uncharacterized protein</fullName>
    </submittedName>
</protein>
<dbReference type="Proteomes" id="UP000276133">
    <property type="component" value="Unassembled WGS sequence"/>
</dbReference>
<dbReference type="EMBL" id="REGN01004657">
    <property type="protein sequence ID" value="RNA16645.1"/>
    <property type="molecule type" value="Genomic_DNA"/>
</dbReference>
<keyword evidence="2" id="KW-1185">Reference proteome</keyword>